<accession>A0ABV4HKV3</accession>
<feature type="signal peptide" evidence="2">
    <location>
        <begin position="1"/>
        <end position="22"/>
    </location>
</feature>
<name>A0ABV4HKV3_9GAMM</name>
<dbReference type="InterPro" id="IPR002048">
    <property type="entry name" value="EF_hand_dom"/>
</dbReference>
<protein>
    <recommendedName>
        <fullName evidence="3">EF-hand domain-containing protein</fullName>
    </recommendedName>
</protein>
<feature type="region of interest" description="Disordered" evidence="1">
    <location>
        <begin position="24"/>
        <end position="100"/>
    </location>
</feature>
<evidence type="ECO:0000259" key="3">
    <source>
        <dbReference type="Pfam" id="PF13202"/>
    </source>
</evidence>
<evidence type="ECO:0000256" key="2">
    <source>
        <dbReference type="SAM" id="SignalP"/>
    </source>
</evidence>
<comment type="caution">
    <text evidence="4">The sequence shown here is derived from an EMBL/GenBank/DDBJ whole genome shotgun (WGS) entry which is preliminary data.</text>
</comment>
<dbReference type="InterPro" id="IPR011992">
    <property type="entry name" value="EF-hand-dom_pair"/>
</dbReference>
<evidence type="ECO:0000313" key="5">
    <source>
        <dbReference type="Proteomes" id="UP001566331"/>
    </source>
</evidence>
<dbReference type="Gene3D" id="1.10.238.10">
    <property type="entry name" value="EF-hand"/>
    <property type="match status" value="1"/>
</dbReference>
<keyword evidence="2" id="KW-0732">Signal</keyword>
<dbReference type="EMBL" id="JBFWIC010000002">
    <property type="protein sequence ID" value="MEZ0473362.1"/>
    <property type="molecule type" value="Genomic_DNA"/>
</dbReference>
<evidence type="ECO:0000256" key="1">
    <source>
        <dbReference type="SAM" id="MobiDB-lite"/>
    </source>
</evidence>
<sequence length="175" mass="18140">MSYRNQALTIALLAIAPLAAPAQDAMTPPTAADPATQTAPEPPVDPVADTTPQTPVDPAQPQPATPVDPTAQPAPTPVTPTTPTTPTGSTAPPASTDTGTAVITQNGQEVRINSQLPNSVVGQYRIDFATLDSNGDGHLSRSEARANESLSAEFDAADSYRDGRLSQEELSGWTR</sequence>
<keyword evidence="5" id="KW-1185">Reference proteome</keyword>
<dbReference type="SUPFAM" id="SSF47473">
    <property type="entry name" value="EF-hand"/>
    <property type="match status" value="1"/>
</dbReference>
<feature type="chain" id="PRO_5046239985" description="EF-hand domain-containing protein" evidence="2">
    <location>
        <begin position="23"/>
        <end position="175"/>
    </location>
</feature>
<proteinExistence type="predicted"/>
<feature type="compositionally biased region" description="Low complexity" evidence="1">
    <location>
        <begin position="81"/>
        <end position="98"/>
    </location>
</feature>
<dbReference type="Pfam" id="PF13202">
    <property type="entry name" value="EF-hand_5"/>
    <property type="match status" value="1"/>
</dbReference>
<feature type="compositionally biased region" description="Low complexity" evidence="1">
    <location>
        <begin position="46"/>
        <end position="57"/>
    </location>
</feature>
<organism evidence="4 5">
    <name type="scientific">Luteimonas salinilitoris</name>
    <dbReference type="NCBI Taxonomy" id="3237697"/>
    <lineage>
        <taxon>Bacteria</taxon>
        <taxon>Pseudomonadati</taxon>
        <taxon>Pseudomonadota</taxon>
        <taxon>Gammaproteobacteria</taxon>
        <taxon>Lysobacterales</taxon>
        <taxon>Lysobacteraceae</taxon>
        <taxon>Luteimonas</taxon>
    </lineage>
</organism>
<evidence type="ECO:0000313" key="4">
    <source>
        <dbReference type="EMBL" id="MEZ0473362.1"/>
    </source>
</evidence>
<dbReference type="RefSeq" id="WP_370562112.1">
    <property type="nucleotide sequence ID" value="NZ_JBFWIB010000001.1"/>
</dbReference>
<gene>
    <name evidence="4" type="ORF">AB6713_01850</name>
</gene>
<dbReference type="Proteomes" id="UP001566331">
    <property type="component" value="Unassembled WGS sequence"/>
</dbReference>
<feature type="compositionally biased region" description="Pro residues" evidence="1">
    <location>
        <begin position="58"/>
        <end position="80"/>
    </location>
</feature>
<feature type="compositionally biased region" description="Low complexity" evidence="1">
    <location>
        <begin position="24"/>
        <end position="39"/>
    </location>
</feature>
<reference evidence="4 5" key="1">
    <citation type="submission" date="2024-07" db="EMBL/GenBank/DDBJ databases">
        <title>Luteimonas salilacus sp. nov., isolated from the shore soil of Salt Lake in Tibet of China.</title>
        <authorList>
            <person name="Zhang X."/>
            <person name="Li A."/>
        </authorList>
    </citation>
    <scope>NUCLEOTIDE SEQUENCE [LARGE SCALE GENOMIC DNA]</scope>
    <source>
        <strain evidence="4 5">B3-2-R+30</strain>
    </source>
</reference>
<feature type="domain" description="EF-hand" evidence="3">
    <location>
        <begin position="127"/>
        <end position="143"/>
    </location>
</feature>